<evidence type="ECO:0000256" key="1">
    <source>
        <dbReference type="SAM" id="MobiDB-lite"/>
    </source>
</evidence>
<evidence type="ECO:0000256" key="2">
    <source>
        <dbReference type="SAM" id="SignalP"/>
    </source>
</evidence>
<dbReference type="RefSeq" id="WP_161480590.1">
    <property type="nucleotide sequence ID" value="NZ_WXEW01000004.1"/>
</dbReference>
<reference evidence="3 4" key="1">
    <citation type="submission" date="2020-01" db="EMBL/GenBank/DDBJ databases">
        <title>Herbidospora sp. NEAU-GS84 nov., a novel actinomycete isolated from soil.</title>
        <authorList>
            <person name="Han L."/>
        </authorList>
    </citation>
    <scope>NUCLEOTIDE SEQUENCE [LARGE SCALE GENOMIC DNA]</scope>
    <source>
        <strain evidence="3 4">NEAU-GS84</strain>
    </source>
</reference>
<sequence length="389" mass="40780">MASRRLTALAGAAVLLLAACGQQVASAPAPSSSASANAASKTPSATPSPSRSASPSPTASGGGEGALTVLAPRGFVEWGGNDRKVNWVAPFERESGCRVTYRPWEYVAGNPVNVDTFDVVAAGPDLAGKLVADGGAARIDTGKVAGYSGLPKWTRELVGDHGVPYVWDTTVVAVKDGAKGSVFDADGPVLLRDTPLTIADAALSLGFDNPYQLSPAQLSEAVALLEKKKDGRSYWRDPIQVIEGFAGGATMAQSTPYVLGGMAEAGLDVTRAAGPATGWVMSWMVSARAAHPSCAESWLEWSVRPDVQREVAWWTGTAPANPKACTYKISDDPPPGEAVKQDRVERLCDEHRDKGVVFATFPALDCGGEAGACTAYEDWIKAWDSLKEE</sequence>
<comment type="caution">
    <text evidence="3">The sequence shown here is derived from an EMBL/GenBank/DDBJ whole genome shotgun (WGS) entry which is preliminary data.</text>
</comment>
<feature type="region of interest" description="Disordered" evidence="1">
    <location>
        <begin position="28"/>
        <end position="64"/>
    </location>
</feature>
<dbReference type="EMBL" id="WXEW01000004">
    <property type="protein sequence ID" value="NAS23340.1"/>
    <property type="molecule type" value="Genomic_DNA"/>
</dbReference>
<keyword evidence="2" id="KW-0732">Signal</keyword>
<feature type="signal peptide" evidence="2">
    <location>
        <begin position="1"/>
        <end position="25"/>
    </location>
</feature>
<dbReference type="Gene3D" id="3.40.190.10">
    <property type="entry name" value="Periplasmic binding protein-like II"/>
    <property type="match status" value="2"/>
</dbReference>
<protein>
    <recommendedName>
        <fullName evidence="5">Extracellular solute-binding protein</fullName>
    </recommendedName>
</protein>
<accession>A0A7C9J470</accession>
<proteinExistence type="predicted"/>
<evidence type="ECO:0000313" key="4">
    <source>
        <dbReference type="Proteomes" id="UP000479526"/>
    </source>
</evidence>
<dbReference type="PROSITE" id="PS51257">
    <property type="entry name" value="PROKAR_LIPOPROTEIN"/>
    <property type="match status" value="1"/>
</dbReference>
<dbReference type="SUPFAM" id="SSF53850">
    <property type="entry name" value="Periplasmic binding protein-like II"/>
    <property type="match status" value="1"/>
</dbReference>
<evidence type="ECO:0000313" key="3">
    <source>
        <dbReference type="EMBL" id="NAS23340.1"/>
    </source>
</evidence>
<feature type="compositionally biased region" description="Low complexity" evidence="1">
    <location>
        <begin position="28"/>
        <end position="59"/>
    </location>
</feature>
<dbReference type="AlphaFoldDB" id="A0A7C9J470"/>
<evidence type="ECO:0008006" key="5">
    <source>
        <dbReference type="Google" id="ProtNLM"/>
    </source>
</evidence>
<dbReference type="Proteomes" id="UP000479526">
    <property type="component" value="Unassembled WGS sequence"/>
</dbReference>
<organism evidence="3 4">
    <name type="scientific">Herbidospora solisilvae</name>
    <dbReference type="NCBI Taxonomy" id="2696284"/>
    <lineage>
        <taxon>Bacteria</taxon>
        <taxon>Bacillati</taxon>
        <taxon>Actinomycetota</taxon>
        <taxon>Actinomycetes</taxon>
        <taxon>Streptosporangiales</taxon>
        <taxon>Streptosporangiaceae</taxon>
        <taxon>Herbidospora</taxon>
    </lineage>
</organism>
<keyword evidence="4" id="KW-1185">Reference proteome</keyword>
<name>A0A7C9J470_9ACTN</name>
<feature type="chain" id="PRO_5038997454" description="Extracellular solute-binding protein" evidence="2">
    <location>
        <begin position="26"/>
        <end position="389"/>
    </location>
</feature>
<gene>
    <name evidence="3" type="ORF">GT755_16750</name>
</gene>